<sequence>MSKTANPQKAEGVLIENTEIGVVVRQEIVSMIPPLLANIKDNYRILDLCAAPGSKTSEILDLMQAQNTINSLPRGCLVANDVNEKRCGTLNHQMARFAHPGFAVTCCDGSMLPEKLKYDLVFADVPCSGDGTIRKAFDIWKRWSYNDGVQLHRLQIKLLKKSLLLLKQSGHLVYSTCSLNPLENEAVVASILYEYPEKFELVPVKPPLGLIKNDGLTSWSVPIRRKDNSNYLDKSSKTEIASTDSAQSSIEQPQMSPAIKLLESLIN</sequence>
<feature type="binding site" evidence="5">
    <location>
        <position position="124"/>
    </location>
    <ligand>
        <name>S-adenosyl-L-methionine</name>
        <dbReference type="ChEBI" id="CHEBI:59789"/>
    </ligand>
</feature>
<dbReference type="CDD" id="cd02440">
    <property type="entry name" value="AdoMet_MTases"/>
    <property type="match status" value="1"/>
</dbReference>
<feature type="active site" description="Nucleophile" evidence="5">
    <location>
        <position position="177"/>
    </location>
</feature>
<dbReference type="SUPFAM" id="SSF53335">
    <property type="entry name" value="S-adenosyl-L-methionine-dependent methyltransferases"/>
    <property type="match status" value="1"/>
</dbReference>
<name>A0A6P6YC76_DERPT</name>
<dbReference type="Pfam" id="PF01189">
    <property type="entry name" value="Methyltr_RsmB-F"/>
    <property type="match status" value="1"/>
</dbReference>
<dbReference type="AlphaFoldDB" id="A0A6P6YC76"/>
<gene>
    <name evidence="8" type="primary">LOC113796788</name>
</gene>
<dbReference type="InParanoid" id="A0A6P6YC76"/>
<dbReference type="PANTHER" id="PTHR22808">
    <property type="entry name" value="NCL1 YEAST -RELATED NOL1/NOP2/FMU SUN DOMAIN-CONTAINING"/>
    <property type="match status" value="1"/>
</dbReference>
<dbReference type="GO" id="GO:0001510">
    <property type="term" value="P:RNA methylation"/>
    <property type="evidence" value="ECO:0007669"/>
    <property type="project" value="InterPro"/>
</dbReference>
<organism evidence="7 8">
    <name type="scientific">Dermatophagoides pteronyssinus</name>
    <name type="common">European house dust mite</name>
    <dbReference type="NCBI Taxonomy" id="6956"/>
    <lineage>
        <taxon>Eukaryota</taxon>
        <taxon>Metazoa</taxon>
        <taxon>Ecdysozoa</taxon>
        <taxon>Arthropoda</taxon>
        <taxon>Chelicerata</taxon>
        <taxon>Arachnida</taxon>
        <taxon>Acari</taxon>
        <taxon>Acariformes</taxon>
        <taxon>Sarcoptiformes</taxon>
        <taxon>Astigmata</taxon>
        <taxon>Psoroptidia</taxon>
        <taxon>Analgoidea</taxon>
        <taxon>Pyroglyphidae</taxon>
        <taxon>Dermatophagoidinae</taxon>
        <taxon>Dermatophagoides</taxon>
    </lineage>
</organism>
<protein>
    <submittedName>
        <fullName evidence="8">tRNA (Cytosine(34)-C(5))-methyltransferase-like</fullName>
    </submittedName>
</protein>
<dbReference type="InterPro" id="IPR029063">
    <property type="entry name" value="SAM-dependent_MTases_sf"/>
</dbReference>
<evidence type="ECO:0000256" key="2">
    <source>
        <dbReference type="ARBA" id="ARBA00022679"/>
    </source>
</evidence>
<keyword evidence="1 5" id="KW-0489">Methyltransferase</keyword>
<evidence type="ECO:0000313" key="8">
    <source>
        <dbReference type="RefSeq" id="XP_027202885.1"/>
    </source>
</evidence>
<feature type="domain" description="SAM-dependent MTase RsmB/NOP-type" evidence="6">
    <location>
        <begin position="1"/>
        <end position="238"/>
    </location>
</feature>
<dbReference type="RefSeq" id="XP_027202885.1">
    <property type="nucleotide sequence ID" value="XM_027347084.1"/>
</dbReference>
<dbReference type="PROSITE" id="PS51686">
    <property type="entry name" value="SAM_MT_RSMB_NOP"/>
    <property type="match status" value="1"/>
</dbReference>
<evidence type="ECO:0000313" key="7">
    <source>
        <dbReference type="Proteomes" id="UP000515146"/>
    </source>
</evidence>
<evidence type="ECO:0000256" key="1">
    <source>
        <dbReference type="ARBA" id="ARBA00022603"/>
    </source>
</evidence>
<dbReference type="InterPro" id="IPR049560">
    <property type="entry name" value="MeTrfase_RsmB-F_NOP2_cat"/>
</dbReference>
<feature type="binding site" evidence="5">
    <location>
        <begin position="49"/>
        <end position="55"/>
    </location>
    <ligand>
        <name>S-adenosyl-L-methionine</name>
        <dbReference type="ChEBI" id="CHEBI:59789"/>
    </ligand>
</feature>
<keyword evidence="4 5" id="KW-0694">RNA-binding</keyword>
<dbReference type="PRINTS" id="PR02008">
    <property type="entry name" value="RCMTFAMILY"/>
</dbReference>
<evidence type="ECO:0000256" key="3">
    <source>
        <dbReference type="ARBA" id="ARBA00022691"/>
    </source>
</evidence>
<keyword evidence="3 5" id="KW-0949">S-adenosyl-L-methionine</keyword>
<dbReference type="GO" id="GO:0008173">
    <property type="term" value="F:RNA methyltransferase activity"/>
    <property type="evidence" value="ECO:0007669"/>
    <property type="project" value="InterPro"/>
</dbReference>
<feature type="binding site" evidence="5">
    <location>
        <position position="81"/>
    </location>
    <ligand>
        <name>S-adenosyl-L-methionine</name>
        <dbReference type="ChEBI" id="CHEBI:59789"/>
    </ligand>
</feature>
<feature type="binding site" evidence="5">
    <location>
        <position position="108"/>
    </location>
    <ligand>
        <name>S-adenosyl-L-methionine</name>
        <dbReference type="ChEBI" id="CHEBI:59789"/>
    </ligand>
</feature>
<dbReference type="PANTHER" id="PTHR22808:SF1">
    <property type="entry name" value="RNA CYTOSINE-C(5)-METHYLTRANSFERASE NSUN2-RELATED"/>
    <property type="match status" value="1"/>
</dbReference>
<proteinExistence type="inferred from homology"/>
<keyword evidence="2 5" id="KW-0808">Transferase</keyword>
<dbReference type="InterPro" id="IPR001678">
    <property type="entry name" value="MeTrfase_RsmB-F_NOP2_dom"/>
</dbReference>
<keyword evidence="7" id="KW-1185">Reference proteome</keyword>
<reference evidence="8" key="1">
    <citation type="submission" date="2025-08" db="UniProtKB">
        <authorList>
            <consortium name="RefSeq"/>
        </authorList>
    </citation>
    <scope>IDENTIFICATION</scope>
    <source>
        <strain evidence="8">Airmid</strain>
    </source>
</reference>
<evidence type="ECO:0000259" key="6">
    <source>
        <dbReference type="PROSITE" id="PS51686"/>
    </source>
</evidence>
<dbReference type="KEGG" id="dpte:113796788"/>
<evidence type="ECO:0000256" key="4">
    <source>
        <dbReference type="ARBA" id="ARBA00022884"/>
    </source>
</evidence>
<dbReference type="InterPro" id="IPR023267">
    <property type="entry name" value="RCMT"/>
</dbReference>
<dbReference type="Gene3D" id="3.40.50.150">
    <property type="entry name" value="Vaccinia Virus protein VP39"/>
    <property type="match status" value="1"/>
</dbReference>
<dbReference type="OrthoDB" id="6093671at2759"/>
<dbReference type="GO" id="GO:0003723">
    <property type="term" value="F:RNA binding"/>
    <property type="evidence" value="ECO:0007669"/>
    <property type="project" value="UniProtKB-UniRule"/>
</dbReference>
<evidence type="ECO:0000256" key="5">
    <source>
        <dbReference type="PROSITE-ProRule" id="PRU01023"/>
    </source>
</evidence>
<dbReference type="Proteomes" id="UP000515146">
    <property type="component" value="Unplaced"/>
</dbReference>
<accession>A0A6P6YC76</accession>
<comment type="similarity">
    <text evidence="5">Belongs to the class I-like SAM-binding methyltransferase superfamily. RsmB/NOP family.</text>
</comment>